<dbReference type="AlphaFoldDB" id="A0A6P1DZ29"/>
<feature type="domain" description="VWFA" evidence="2">
    <location>
        <begin position="235"/>
        <end position="394"/>
    </location>
</feature>
<comment type="caution">
    <text evidence="3">The sequence shown here is derived from an EMBL/GenBank/DDBJ whole genome shotgun (WGS) entry which is preliminary data.</text>
</comment>
<organism evidence="3 4">
    <name type="scientific">Thiorhodococcus mannitoliphagus</name>
    <dbReference type="NCBI Taxonomy" id="329406"/>
    <lineage>
        <taxon>Bacteria</taxon>
        <taxon>Pseudomonadati</taxon>
        <taxon>Pseudomonadota</taxon>
        <taxon>Gammaproteobacteria</taxon>
        <taxon>Chromatiales</taxon>
        <taxon>Chromatiaceae</taxon>
        <taxon>Thiorhodococcus</taxon>
    </lineage>
</organism>
<dbReference type="RefSeq" id="WP_164655834.1">
    <property type="nucleotide sequence ID" value="NZ_JAAIJR010000121.1"/>
</dbReference>
<evidence type="ECO:0000313" key="4">
    <source>
        <dbReference type="Proteomes" id="UP000471640"/>
    </source>
</evidence>
<proteinExistence type="predicted"/>
<dbReference type="Pfam" id="PF05762">
    <property type="entry name" value="VWA_CoxE"/>
    <property type="match status" value="1"/>
</dbReference>
<dbReference type="PANTHER" id="PTHR30634:SF16">
    <property type="entry name" value="OUTER-MEMBRANE LIPOPROTEIN LOLB"/>
    <property type="match status" value="1"/>
</dbReference>
<dbReference type="InterPro" id="IPR008912">
    <property type="entry name" value="Uncharacterised_CoxE"/>
</dbReference>
<feature type="compositionally biased region" description="Polar residues" evidence="1">
    <location>
        <begin position="33"/>
        <end position="45"/>
    </location>
</feature>
<evidence type="ECO:0000259" key="2">
    <source>
        <dbReference type="SMART" id="SM00327"/>
    </source>
</evidence>
<dbReference type="InterPro" id="IPR002035">
    <property type="entry name" value="VWF_A"/>
</dbReference>
<dbReference type="EMBL" id="JAAIJR010000121">
    <property type="protein sequence ID" value="NEX22740.1"/>
    <property type="molecule type" value="Genomic_DNA"/>
</dbReference>
<reference evidence="4" key="1">
    <citation type="journal article" date="2020" name="Microbiol. Resour. Announc.">
        <title>Draft Genome Sequences of Thiorhodococcus mannitoliphagus and Thiorhodococcus minor, Purple Sulfur Photosynthetic Bacteria in the Gammaproteobacterial Family Chromatiaceae.</title>
        <authorList>
            <person name="Aviles F.A."/>
            <person name="Meyer T.E."/>
            <person name="Kyndt J.A."/>
        </authorList>
    </citation>
    <scope>NUCLEOTIDE SEQUENCE [LARGE SCALE GENOMIC DNA]</scope>
    <source>
        <strain evidence="4">DSM 18266</strain>
    </source>
</reference>
<keyword evidence="4" id="KW-1185">Reference proteome</keyword>
<gene>
    <name evidence="3" type="ORF">G3480_20930</name>
</gene>
<sequence length="401" mass="44686">MLTDLSSEEGAELLRRWRLILGPAAEDGLASGAATSEESGDQQGQHRPVLGDRDRQRDGLLEHLYGREHAKRVYETGGPRRAGRESSGLSVPQWLAGVRALFPRSTAETIQRQALERYGMRELLVDPEVLRQAPADLETVRLLIQYRSLLSDTAMGEARRLIRKVVAELEERLTRRVRNSILGPRLRQEHGGARMLSNLDWATTLRRNLKHYQPELGVVIPERLWFWRRQRRWLPWDLILLVDQSGSMLSSVIHSAVVAAVFHGLRVLRTRLVLFDTRVVDVSERVGDPVELLLGVQLGGGTDIAAAMDYACSKVETPRRTLIVLVSDFYEGGNPATLVQLTARLHQSGVALLGLAALDDRGNPDYDRPLAAQLAAAGMEIGAMTPDRLADWVGETMARRG</sequence>
<dbReference type="InterPro" id="IPR036465">
    <property type="entry name" value="vWFA_dom_sf"/>
</dbReference>
<dbReference type="InterPro" id="IPR050458">
    <property type="entry name" value="LolB"/>
</dbReference>
<accession>A0A6P1DZ29</accession>
<protein>
    <submittedName>
        <fullName evidence="3">VWA domain-containing protein</fullName>
    </submittedName>
</protein>
<feature type="region of interest" description="Disordered" evidence="1">
    <location>
        <begin position="28"/>
        <end position="53"/>
    </location>
</feature>
<dbReference type="SMART" id="SM00327">
    <property type="entry name" value="VWA"/>
    <property type="match status" value="1"/>
</dbReference>
<dbReference type="Proteomes" id="UP000471640">
    <property type="component" value="Unassembled WGS sequence"/>
</dbReference>
<evidence type="ECO:0000313" key="3">
    <source>
        <dbReference type="EMBL" id="NEX22740.1"/>
    </source>
</evidence>
<evidence type="ECO:0000256" key="1">
    <source>
        <dbReference type="SAM" id="MobiDB-lite"/>
    </source>
</evidence>
<name>A0A6P1DZ29_9GAMM</name>
<dbReference type="Gene3D" id="3.40.50.410">
    <property type="entry name" value="von Willebrand factor, type A domain"/>
    <property type="match status" value="1"/>
</dbReference>
<dbReference type="PANTHER" id="PTHR30634">
    <property type="entry name" value="OUTER MEMBRANE LOLAB LIPOPROTEIN INSERTION APPARATUS"/>
    <property type="match status" value="1"/>
</dbReference>
<reference evidence="3 4" key="2">
    <citation type="submission" date="2020-02" db="EMBL/GenBank/DDBJ databases">
        <title>Genome sequences of Thiorhodococcus mannitoliphagus and Thiorhodococcus minor, purple sulfur photosynthetic bacteria in the gammaproteobacterial family, Chromatiaceae.</title>
        <authorList>
            <person name="Aviles F.A."/>
            <person name="Meyer T.E."/>
            <person name="Kyndt J.A."/>
        </authorList>
    </citation>
    <scope>NUCLEOTIDE SEQUENCE [LARGE SCALE GENOMIC DNA]</scope>
    <source>
        <strain evidence="3 4">DSM 18266</strain>
    </source>
</reference>
<dbReference type="SUPFAM" id="SSF53300">
    <property type="entry name" value="vWA-like"/>
    <property type="match status" value="1"/>
</dbReference>